<keyword evidence="1 5" id="KW-0547">Nucleotide-binding</keyword>
<protein>
    <submittedName>
        <fullName evidence="8">AAA family ATPase</fullName>
    </submittedName>
</protein>
<dbReference type="Proteomes" id="UP001651880">
    <property type="component" value="Unassembled WGS sequence"/>
</dbReference>
<evidence type="ECO:0000313" key="9">
    <source>
        <dbReference type="Proteomes" id="UP001651880"/>
    </source>
</evidence>
<dbReference type="SUPFAM" id="SSF52540">
    <property type="entry name" value="P-loop containing nucleoside triphosphate hydrolases"/>
    <property type="match status" value="1"/>
</dbReference>
<evidence type="ECO:0000313" key="8">
    <source>
        <dbReference type="EMBL" id="MCQ1530090.1"/>
    </source>
</evidence>
<keyword evidence="4 5" id="KW-0067">ATP-binding</keyword>
<evidence type="ECO:0000259" key="7">
    <source>
        <dbReference type="PROSITE" id="PS51198"/>
    </source>
</evidence>
<dbReference type="PROSITE" id="PS51198">
    <property type="entry name" value="UVRD_HELICASE_ATP_BIND"/>
    <property type="match status" value="1"/>
</dbReference>
<evidence type="ECO:0000256" key="6">
    <source>
        <dbReference type="SAM" id="MobiDB-lite"/>
    </source>
</evidence>
<dbReference type="Gene3D" id="3.40.50.300">
    <property type="entry name" value="P-loop containing nucleotide triphosphate hydrolases"/>
    <property type="match status" value="2"/>
</dbReference>
<keyword evidence="2 5" id="KW-0378">Hydrolase</keyword>
<dbReference type="PANTHER" id="PTHR11070:SF17">
    <property type="entry name" value="DNA HELICASE IV"/>
    <property type="match status" value="1"/>
</dbReference>
<dbReference type="Pfam" id="PF13538">
    <property type="entry name" value="UvrD_C_2"/>
    <property type="match status" value="1"/>
</dbReference>
<dbReference type="EMBL" id="JAJEKE010000009">
    <property type="protein sequence ID" value="MCQ1530090.1"/>
    <property type="molecule type" value="Genomic_DNA"/>
</dbReference>
<comment type="caution">
    <text evidence="8">The sequence shown here is derived from an EMBL/GenBank/DDBJ whole genome shotgun (WGS) entry which is preliminary data.</text>
</comment>
<evidence type="ECO:0000256" key="5">
    <source>
        <dbReference type="PROSITE-ProRule" id="PRU00560"/>
    </source>
</evidence>
<gene>
    <name evidence="8" type="ORF">LJD61_11095</name>
</gene>
<dbReference type="Pfam" id="PF00580">
    <property type="entry name" value="UvrD-helicase"/>
    <property type="match status" value="1"/>
</dbReference>
<proteinExistence type="predicted"/>
<evidence type="ECO:0000256" key="1">
    <source>
        <dbReference type="ARBA" id="ARBA00022741"/>
    </source>
</evidence>
<dbReference type="RefSeq" id="WP_255227610.1">
    <property type="nucleotide sequence ID" value="NZ_JAJEKE010000009.1"/>
</dbReference>
<feature type="region of interest" description="Disordered" evidence="6">
    <location>
        <begin position="1"/>
        <end position="33"/>
    </location>
</feature>
<organism evidence="8 9">
    <name type="scientific">Lutispora saccharofermentans</name>
    <dbReference type="NCBI Taxonomy" id="3024236"/>
    <lineage>
        <taxon>Bacteria</taxon>
        <taxon>Bacillati</taxon>
        <taxon>Bacillota</taxon>
        <taxon>Clostridia</taxon>
        <taxon>Lutisporales</taxon>
        <taxon>Lutisporaceae</taxon>
        <taxon>Lutispora</taxon>
    </lineage>
</organism>
<evidence type="ECO:0000256" key="2">
    <source>
        <dbReference type="ARBA" id="ARBA00022801"/>
    </source>
</evidence>
<keyword evidence="9" id="KW-1185">Reference proteome</keyword>
<dbReference type="PANTHER" id="PTHR11070">
    <property type="entry name" value="UVRD / RECB / PCRA DNA HELICASE FAMILY MEMBER"/>
    <property type="match status" value="1"/>
</dbReference>
<accession>A0ABT1NFR2</accession>
<reference evidence="8 9" key="1">
    <citation type="submission" date="2021-10" db="EMBL/GenBank/DDBJ databases">
        <title>Lutispora strain m25 sp. nov., a thermophilic, non-spore-forming bacterium isolated from a lab-scale methanogenic bioreactor digesting anaerobic sludge.</title>
        <authorList>
            <person name="El Houari A."/>
            <person name="Mcdonald J."/>
        </authorList>
    </citation>
    <scope>NUCLEOTIDE SEQUENCE [LARGE SCALE GENOMIC DNA]</scope>
    <source>
        <strain evidence="9">m25</strain>
    </source>
</reference>
<dbReference type="InterPro" id="IPR000212">
    <property type="entry name" value="DNA_helicase_UvrD/REP"/>
</dbReference>
<dbReference type="InterPro" id="IPR027785">
    <property type="entry name" value="UvrD-like_helicase_C"/>
</dbReference>
<dbReference type="InterPro" id="IPR027417">
    <property type="entry name" value="P-loop_NTPase"/>
</dbReference>
<feature type="domain" description="UvrD-like helicase ATP-binding" evidence="7">
    <location>
        <begin position="225"/>
        <end position="551"/>
    </location>
</feature>
<evidence type="ECO:0000256" key="3">
    <source>
        <dbReference type="ARBA" id="ARBA00022806"/>
    </source>
</evidence>
<keyword evidence="3 5" id="KW-0347">Helicase</keyword>
<dbReference type="InterPro" id="IPR014016">
    <property type="entry name" value="UvrD-like_ATP-bd"/>
</dbReference>
<sequence length="704" mass="81139">MTNAQQLDKGALRTSVRINESKKQPPNDTSAFPDEIAHLEDTRFKLDDAIKQANASVEQIDKEYMASKHYMVQYRGEIDPHEMFQSELALKQIDNRGAFAVKIRDKLLKLLDSPYFARIDFQEASQETPAAFYIGRFAFSHDNELLISDWRSPVASMFYDCEVGPAGYDAPIGRISGKLTRKRQFKIKNGNMEYALESSVNIRDDILQRELSHTSDEKMKSIIATIQKEQNLIIRNEKAGTLIIQGVAGSGKTSIALHRIAYLLYRFKDRLSAKNVAILSPNKVFGDYISNVLPELGEEPIYEMSFEDIARIQLDGVIRFERDKDPFETSDPKWTERVRFKSTLDFVKLMDEYLSRMPDAVFNPSDYTFGRFSAESEWIQSRFAAYHKYPVKRRLQIIAEDIHNRFETDNFMDEPLPKPRAILKSLTTMLKVKNTLALYKDFYKQMNITDKFVMPAKEILEWSDIYPFIYFYAAFEGLQESRAIRHLVIDEMQDYTPVQYAVINILFQCHKTILGDFGQFINPNYLHTLGDLRVLYEGSEFIELNKSYRSTYEIITFAKRIKNIAALEAVERHGDDPSLIYCSNEQEELAQIMENMDSFQNSENVTLGIILKTNGEAKALYDSLSKNYEVHLISPESLNFKNGITITSVQMSKGLEFDEVIIPAANDRTYFSEYDRSLLYIACTRAMHRLSLIYAGELTHLIGP</sequence>
<evidence type="ECO:0000256" key="4">
    <source>
        <dbReference type="ARBA" id="ARBA00022840"/>
    </source>
</evidence>
<feature type="binding site" evidence="5">
    <location>
        <begin position="246"/>
        <end position="253"/>
    </location>
    <ligand>
        <name>ATP</name>
        <dbReference type="ChEBI" id="CHEBI:30616"/>
    </ligand>
</feature>
<name>A0ABT1NFR2_9FIRM</name>